<evidence type="ECO:0000256" key="3">
    <source>
        <dbReference type="ARBA" id="ARBA00023015"/>
    </source>
</evidence>
<dbReference type="PROSITE" id="PS50048">
    <property type="entry name" value="ZN2_CY6_FUNGAL_2"/>
    <property type="match status" value="1"/>
</dbReference>
<dbReference type="GO" id="GO:0043565">
    <property type="term" value="F:sequence-specific DNA binding"/>
    <property type="evidence" value="ECO:0007669"/>
    <property type="project" value="TreeGrafter"/>
</dbReference>
<feature type="domain" description="Zn(2)-C6 fungal-type" evidence="7">
    <location>
        <begin position="41"/>
        <end position="70"/>
    </location>
</feature>
<dbReference type="SUPFAM" id="SSF57701">
    <property type="entry name" value="Zn2/Cys6 DNA-binding domain"/>
    <property type="match status" value="1"/>
</dbReference>
<dbReference type="GO" id="GO:0008270">
    <property type="term" value="F:zinc ion binding"/>
    <property type="evidence" value="ECO:0007669"/>
    <property type="project" value="InterPro"/>
</dbReference>
<dbReference type="GO" id="GO:0006351">
    <property type="term" value="P:DNA-templated transcription"/>
    <property type="evidence" value="ECO:0007669"/>
    <property type="project" value="InterPro"/>
</dbReference>
<dbReference type="InterPro" id="IPR001138">
    <property type="entry name" value="Zn2Cys6_DnaBD"/>
</dbReference>
<dbReference type="InterPro" id="IPR007219">
    <property type="entry name" value="XnlR_reg_dom"/>
</dbReference>
<keyword evidence="4" id="KW-0238">DNA-binding</keyword>
<dbReference type="STRING" id="1036612.A0A1L9T0Z6"/>
<dbReference type="PANTHER" id="PTHR47540:SF6">
    <property type="entry name" value="ZN(II)2CYS6 TRANSCRIPTION FACTOR (EUROFUNG)"/>
    <property type="match status" value="1"/>
</dbReference>
<dbReference type="PANTHER" id="PTHR47540">
    <property type="entry name" value="THIAMINE REPRESSIBLE GENES REGULATORY PROTEIN THI5"/>
    <property type="match status" value="1"/>
</dbReference>
<reference evidence="9" key="1">
    <citation type="journal article" date="2017" name="Genome Biol.">
        <title>Comparative genomics reveals high biological diversity and specific adaptations in the industrially and medically important fungal genus Aspergillus.</title>
        <authorList>
            <person name="de Vries R.P."/>
            <person name="Riley R."/>
            <person name="Wiebenga A."/>
            <person name="Aguilar-Osorio G."/>
            <person name="Amillis S."/>
            <person name="Uchima C.A."/>
            <person name="Anderluh G."/>
            <person name="Asadollahi M."/>
            <person name="Askin M."/>
            <person name="Barry K."/>
            <person name="Battaglia E."/>
            <person name="Bayram O."/>
            <person name="Benocci T."/>
            <person name="Braus-Stromeyer S.A."/>
            <person name="Caldana C."/>
            <person name="Canovas D."/>
            <person name="Cerqueira G.C."/>
            <person name="Chen F."/>
            <person name="Chen W."/>
            <person name="Choi C."/>
            <person name="Clum A."/>
            <person name="Dos Santos R.A."/>
            <person name="Damasio A.R."/>
            <person name="Diallinas G."/>
            <person name="Emri T."/>
            <person name="Fekete E."/>
            <person name="Flipphi M."/>
            <person name="Freyberg S."/>
            <person name="Gallo A."/>
            <person name="Gournas C."/>
            <person name="Habgood R."/>
            <person name="Hainaut M."/>
            <person name="Harispe M.L."/>
            <person name="Henrissat B."/>
            <person name="Hilden K.S."/>
            <person name="Hope R."/>
            <person name="Hossain A."/>
            <person name="Karabika E."/>
            <person name="Karaffa L."/>
            <person name="Karanyi Z."/>
            <person name="Krasevec N."/>
            <person name="Kuo A."/>
            <person name="Kusch H."/>
            <person name="LaButti K."/>
            <person name="Lagendijk E.L."/>
            <person name="Lapidus A."/>
            <person name="Levasseur A."/>
            <person name="Lindquist E."/>
            <person name="Lipzen A."/>
            <person name="Logrieco A.F."/>
            <person name="MacCabe A."/>
            <person name="Maekelae M.R."/>
            <person name="Malavazi I."/>
            <person name="Melin P."/>
            <person name="Meyer V."/>
            <person name="Mielnichuk N."/>
            <person name="Miskei M."/>
            <person name="Molnar A.P."/>
            <person name="Mule G."/>
            <person name="Ngan C.Y."/>
            <person name="Orejas M."/>
            <person name="Orosz E."/>
            <person name="Ouedraogo J.P."/>
            <person name="Overkamp K.M."/>
            <person name="Park H.-S."/>
            <person name="Perrone G."/>
            <person name="Piumi F."/>
            <person name="Punt P.J."/>
            <person name="Ram A.F."/>
            <person name="Ramon A."/>
            <person name="Rauscher S."/>
            <person name="Record E."/>
            <person name="Riano-Pachon D.M."/>
            <person name="Robert V."/>
            <person name="Roehrig J."/>
            <person name="Ruller R."/>
            <person name="Salamov A."/>
            <person name="Salih N.S."/>
            <person name="Samson R.A."/>
            <person name="Sandor E."/>
            <person name="Sanguinetti M."/>
            <person name="Schuetze T."/>
            <person name="Sepcic K."/>
            <person name="Shelest E."/>
            <person name="Sherlock G."/>
            <person name="Sophianopoulou V."/>
            <person name="Squina F.M."/>
            <person name="Sun H."/>
            <person name="Susca A."/>
            <person name="Todd R.B."/>
            <person name="Tsang A."/>
            <person name="Unkles S.E."/>
            <person name="van de Wiele N."/>
            <person name="van Rossen-Uffink D."/>
            <person name="Oliveira J.V."/>
            <person name="Vesth T.C."/>
            <person name="Visser J."/>
            <person name="Yu J.-H."/>
            <person name="Zhou M."/>
            <person name="Andersen M.R."/>
            <person name="Archer D.B."/>
            <person name="Baker S.E."/>
            <person name="Benoit I."/>
            <person name="Brakhage A.A."/>
            <person name="Braus G.H."/>
            <person name="Fischer R."/>
            <person name="Frisvad J.C."/>
            <person name="Goldman G.H."/>
            <person name="Houbraken J."/>
            <person name="Oakley B."/>
            <person name="Pocsi I."/>
            <person name="Scazzocchio C."/>
            <person name="Seiboth B."/>
            <person name="vanKuyk P.A."/>
            <person name="Wortman J."/>
            <person name="Dyer P.S."/>
            <person name="Grigoriev I.V."/>
        </authorList>
    </citation>
    <scope>NUCLEOTIDE SEQUENCE [LARGE SCALE GENOMIC DNA]</scope>
    <source>
        <strain evidence="9">CBS 593.65</strain>
    </source>
</reference>
<accession>A0A1L9T0Z6</accession>
<dbReference type="GO" id="GO:0005634">
    <property type="term" value="C:nucleus"/>
    <property type="evidence" value="ECO:0007669"/>
    <property type="project" value="UniProtKB-SubCell"/>
</dbReference>
<dbReference type="VEuPathDB" id="FungiDB:ASPSYDRAFT_94911"/>
<sequence>MTKRPDISGFCSDISLRPHNRLKMPLTSPEQSRVTRKCHKACERCRTMKVKCSGTNPCTRCARRKRRCHYAVEESRVSVPESYLRELERRSSPVVYNGVPHQTFVPGEVLEVENYPPRPQDQPRSNFSHNPLVEYSFAKAPDGKFWYMGPSSSWSFCRRVLALLGEQVPEANNRPPDPWHMDGTLFTLKWRPLPVDETPDLAGLPPMDHGLYLIHTAHFYFGPLFYIIDEVAFIRSLHEFYTNPEERVSSMRLWFAQYLLIIAFGKAFLAPNRLPNAPPDGYQYASRAMALMPDMSGMNPNPLQCVETLTLAAIYLQSVDMRISAFQHIGHALRICIIEGIHRHVPEHIGEELSRRCKTIFWIVYMLDREFAALIGAPSSIRDEDITVKLFVNGSVDEKTLTLHVRLARLSARILTTVYGVGADFDGTLISDTQSIFRNLAELSQDLNDLLRTHFHGSLSRASRAATRLILAYHHCVVLTTRPLVMCALHAHIENTQTPTRNHSRTPPQHQPLDISLSPIITSLLTCCVESALTVLQTLRTLADEDRIEAFLPFQIEDAFASAFLLYIIRVIAPSLVPDDHWVGNADFVLEKLVIKGNLTAPLRRAELDHLKRVMGPFITELASGSGTGSGFIASGNAGEGVDLAAGDVLGASASNLGTGAGAGAVTGTGTGAPEQAAELDWDIFSVDATVGLEPRELLDLAEQLDVQGIMHYSVS</sequence>
<dbReference type="CDD" id="cd00067">
    <property type="entry name" value="GAL4"/>
    <property type="match status" value="1"/>
</dbReference>
<gene>
    <name evidence="8" type="ORF">ASPSYDRAFT_94911</name>
</gene>
<dbReference type="Gene3D" id="4.10.240.10">
    <property type="entry name" value="Zn(2)-C6 fungal-type DNA-binding domain"/>
    <property type="match status" value="1"/>
</dbReference>
<dbReference type="InterPro" id="IPR051711">
    <property type="entry name" value="Stress_Response_Reg"/>
</dbReference>
<dbReference type="Pfam" id="PF04082">
    <property type="entry name" value="Fungal_trans"/>
    <property type="match status" value="1"/>
</dbReference>
<proteinExistence type="predicted"/>
<dbReference type="InterPro" id="IPR036864">
    <property type="entry name" value="Zn2-C6_fun-type_DNA-bd_sf"/>
</dbReference>
<keyword evidence="2" id="KW-0479">Metal-binding</keyword>
<dbReference type="SMART" id="SM00906">
    <property type="entry name" value="Fungal_trans"/>
    <property type="match status" value="1"/>
</dbReference>
<dbReference type="CDD" id="cd12148">
    <property type="entry name" value="fungal_TF_MHR"/>
    <property type="match status" value="1"/>
</dbReference>
<keyword evidence="6" id="KW-0539">Nucleus</keyword>
<dbReference type="EMBL" id="KV878598">
    <property type="protein sequence ID" value="OJJ53079.1"/>
    <property type="molecule type" value="Genomic_DNA"/>
</dbReference>
<keyword evidence="9" id="KW-1185">Reference proteome</keyword>
<dbReference type="SMART" id="SM00066">
    <property type="entry name" value="GAL4"/>
    <property type="match status" value="1"/>
</dbReference>
<dbReference type="PROSITE" id="PS00463">
    <property type="entry name" value="ZN2_CY6_FUNGAL_1"/>
    <property type="match status" value="1"/>
</dbReference>
<name>A0A1L9T0Z6_9EURO</name>
<dbReference type="Pfam" id="PF00172">
    <property type="entry name" value="Zn_clus"/>
    <property type="match status" value="1"/>
</dbReference>
<evidence type="ECO:0000256" key="4">
    <source>
        <dbReference type="ARBA" id="ARBA00023125"/>
    </source>
</evidence>
<evidence type="ECO:0000313" key="8">
    <source>
        <dbReference type="EMBL" id="OJJ53079.1"/>
    </source>
</evidence>
<evidence type="ECO:0000256" key="6">
    <source>
        <dbReference type="ARBA" id="ARBA00023242"/>
    </source>
</evidence>
<keyword evidence="5" id="KW-0804">Transcription</keyword>
<dbReference type="Proteomes" id="UP000184356">
    <property type="component" value="Unassembled WGS sequence"/>
</dbReference>
<dbReference type="GeneID" id="63769118"/>
<keyword evidence="3" id="KW-0805">Transcription regulation</keyword>
<evidence type="ECO:0000256" key="2">
    <source>
        <dbReference type="ARBA" id="ARBA00022723"/>
    </source>
</evidence>
<evidence type="ECO:0000313" key="9">
    <source>
        <dbReference type="Proteomes" id="UP000184356"/>
    </source>
</evidence>
<dbReference type="GO" id="GO:0000981">
    <property type="term" value="F:DNA-binding transcription factor activity, RNA polymerase II-specific"/>
    <property type="evidence" value="ECO:0007669"/>
    <property type="project" value="InterPro"/>
</dbReference>
<dbReference type="OrthoDB" id="3548654at2759"/>
<evidence type="ECO:0000259" key="7">
    <source>
        <dbReference type="PROSITE" id="PS50048"/>
    </source>
</evidence>
<evidence type="ECO:0000256" key="5">
    <source>
        <dbReference type="ARBA" id="ARBA00023163"/>
    </source>
</evidence>
<comment type="subcellular location">
    <subcellularLocation>
        <location evidence="1">Nucleus</location>
    </subcellularLocation>
</comment>
<dbReference type="GO" id="GO:0045944">
    <property type="term" value="P:positive regulation of transcription by RNA polymerase II"/>
    <property type="evidence" value="ECO:0007669"/>
    <property type="project" value="TreeGrafter"/>
</dbReference>
<protein>
    <recommendedName>
        <fullName evidence="7">Zn(2)-C6 fungal-type domain-containing protein</fullName>
    </recommendedName>
</protein>
<evidence type="ECO:0000256" key="1">
    <source>
        <dbReference type="ARBA" id="ARBA00004123"/>
    </source>
</evidence>
<dbReference type="AlphaFoldDB" id="A0A1L9T0Z6"/>
<organism evidence="8 9">
    <name type="scientific">Aspergillus sydowii CBS 593.65</name>
    <dbReference type="NCBI Taxonomy" id="1036612"/>
    <lineage>
        <taxon>Eukaryota</taxon>
        <taxon>Fungi</taxon>
        <taxon>Dikarya</taxon>
        <taxon>Ascomycota</taxon>
        <taxon>Pezizomycotina</taxon>
        <taxon>Eurotiomycetes</taxon>
        <taxon>Eurotiomycetidae</taxon>
        <taxon>Eurotiales</taxon>
        <taxon>Aspergillaceae</taxon>
        <taxon>Aspergillus</taxon>
        <taxon>Aspergillus subgen. Nidulantes</taxon>
    </lineage>
</organism>
<dbReference type="RefSeq" id="XP_040696885.1">
    <property type="nucleotide sequence ID" value="XM_040853045.1"/>
</dbReference>